<dbReference type="STRING" id="927083.DB32_008627"/>
<gene>
    <name evidence="1" type="ORF">DB32_008627</name>
</gene>
<reference evidence="1 2" key="1">
    <citation type="submission" date="2015-03" db="EMBL/GenBank/DDBJ databases">
        <title>Genome assembly of Sandaracinus amylolyticus DSM 53668.</title>
        <authorList>
            <person name="Sharma G."/>
            <person name="Subramanian S."/>
        </authorList>
    </citation>
    <scope>NUCLEOTIDE SEQUENCE [LARGE SCALE GENOMIC DNA]</scope>
    <source>
        <strain evidence="1 2">DSM 53668</strain>
    </source>
</reference>
<name>A0A0F6YNH4_9BACT</name>
<dbReference type="PROSITE" id="PS51257">
    <property type="entry name" value="PROKAR_LIPOPROTEIN"/>
    <property type="match status" value="1"/>
</dbReference>
<dbReference type="EMBL" id="CP011125">
    <property type="protein sequence ID" value="AKF11478.1"/>
    <property type="molecule type" value="Genomic_DNA"/>
</dbReference>
<dbReference type="RefSeq" id="WP_053238341.1">
    <property type="nucleotide sequence ID" value="NZ_CP011125.1"/>
</dbReference>
<dbReference type="KEGG" id="samy:DB32_008627"/>
<organism evidence="1 2">
    <name type="scientific">Sandaracinus amylolyticus</name>
    <dbReference type="NCBI Taxonomy" id="927083"/>
    <lineage>
        <taxon>Bacteria</taxon>
        <taxon>Pseudomonadati</taxon>
        <taxon>Myxococcota</taxon>
        <taxon>Polyangia</taxon>
        <taxon>Polyangiales</taxon>
        <taxon>Sandaracinaceae</taxon>
        <taxon>Sandaracinus</taxon>
    </lineage>
</organism>
<proteinExistence type="predicted"/>
<protein>
    <recommendedName>
        <fullName evidence="3">Lipoprotein</fullName>
    </recommendedName>
</protein>
<accession>A0A0F6YNH4</accession>
<dbReference type="Proteomes" id="UP000034883">
    <property type="component" value="Chromosome"/>
</dbReference>
<sequence>MRVSAVVVAVAIGGCGRIGFDPVAPDDAGIVLADAWVPIDPPVDAHVEEDAGTFEEIDAGSDAGVPVIDGGSCTVVMLRASECADPPRTTVASHSFSPARSVTIPLWLDVSDGNAGDHWTRLELERSDGSWISCCYQGGSSEGDPQSTVEIARGERYVYERCVDGERASCPSTRSRLAIVPSSSIEVTSARLRVFDGAPSYGVTEVEWSLEACR</sequence>
<keyword evidence="2" id="KW-1185">Reference proteome</keyword>
<evidence type="ECO:0008006" key="3">
    <source>
        <dbReference type="Google" id="ProtNLM"/>
    </source>
</evidence>
<evidence type="ECO:0000313" key="1">
    <source>
        <dbReference type="EMBL" id="AKF11478.1"/>
    </source>
</evidence>
<dbReference type="AlphaFoldDB" id="A0A0F6YNH4"/>
<evidence type="ECO:0000313" key="2">
    <source>
        <dbReference type="Proteomes" id="UP000034883"/>
    </source>
</evidence>